<dbReference type="PANTHER" id="PTHR43820">
    <property type="entry name" value="HIGH-AFFINITY BRANCHED-CHAIN AMINO ACID TRANSPORT ATP-BINDING PROTEIN LIVF"/>
    <property type="match status" value="1"/>
</dbReference>
<name>A0A4V3DWM1_9HYPH</name>
<dbReference type="InterPro" id="IPR052156">
    <property type="entry name" value="BCAA_Transport_ATP-bd_LivF"/>
</dbReference>
<dbReference type="Gene3D" id="3.40.50.300">
    <property type="entry name" value="P-loop containing nucleotide triphosphate hydrolases"/>
    <property type="match status" value="1"/>
</dbReference>
<reference evidence="7 8" key="1">
    <citation type="submission" date="2019-03" db="EMBL/GenBank/DDBJ databases">
        <title>Genomic Encyclopedia of Type Strains, Phase IV (KMG-IV): sequencing the most valuable type-strain genomes for metagenomic binning, comparative biology and taxonomic classification.</title>
        <authorList>
            <person name="Goeker M."/>
        </authorList>
    </citation>
    <scope>NUCLEOTIDE SEQUENCE [LARGE SCALE GENOMIC DNA]</scope>
    <source>
        <strain evidence="7 8">DSM 25903</strain>
    </source>
</reference>
<comment type="caution">
    <text evidence="7">The sequence shown here is derived from an EMBL/GenBank/DDBJ whole genome shotgun (WGS) entry which is preliminary data.</text>
</comment>
<dbReference type="PANTHER" id="PTHR43820:SF4">
    <property type="entry name" value="HIGH-AFFINITY BRANCHED-CHAIN AMINO ACID TRANSPORT ATP-BINDING PROTEIN LIVF"/>
    <property type="match status" value="1"/>
</dbReference>
<evidence type="ECO:0000256" key="4">
    <source>
        <dbReference type="ARBA" id="ARBA00022840"/>
    </source>
</evidence>
<evidence type="ECO:0000256" key="1">
    <source>
        <dbReference type="ARBA" id="ARBA00005417"/>
    </source>
</evidence>
<dbReference type="GO" id="GO:0005524">
    <property type="term" value="F:ATP binding"/>
    <property type="evidence" value="ECO:0007669"/>
    <property type="project" value="UniProtKB-KW"/>
</dbReference>
<dbReference type="GO" id="GO:0015658">
    <property type="term" value="F:branched-chain amino acid transmembrane transporter activity"/>
    <property type="evidence" value="ECO:0007669"/>
    <property type="project" value="TreeGrafter"/>
</dbReference>
<accession>A0A4V3DWM1</accession>
<dbReference type="InterPro" id="IPR027417">
    <property type="entry name" value="P-loop_NTPase"/>
</dbReference>
<dbReference type="PROSITE" id="PS50893">
    <property type="entry name" value="ABC_TRANSPORTER_2"/>
    <property type="match status" value="1"/>
</dbReference>
<dbReference type="InterPro" id="IPR003439">
    <property type="entry name" value="ABC_transporter-like_ATP-bd"/>
</dbReference>
<evidence type="ECO:0000313" key="8">
    <source>
        <dbReference type="Proteomes" id="UP000295122"/>
    </source>
</evidence>
<evidence type="ECO:0000313" key="7">
    <source>
        <dbReference type="EMBL" id="TDR85269.1"/>
    </source>
</evidence>
<dbReference type="SUPFAM" id="SSF52540">
    <property type="entry name" value="P-loop containing nucleoside triphosphate hydrolases"/>
    <property type="match status" value="1"/>
</dbReference>
<keyword evidence="2" id="KW-0813">Transport</keyword>
<dbReference type="SMART" id="SM00382">
    <property type="entry name" value="AAA"/>
    <property type="match status" value="1"/>
</dbReference>
<feature type="domain" description="ABC transporter" evidence="6">
    <location>
        <begin position="3"/>
        <end position="235"/>
    </location>
</feature>
<keyword evidence="4 7" id="KW-0067">ATP-binding</keyword>
<evidence type="ECO:0000256" key="2">
    <source>
        <dbReference type="ARBA" id="ARBA00022448"/>
    </source>
</evidence>
<dbReference type="Proteomes" id="UP000295122">
    <property type="component" value="Unassembled WGS sequence"/>
</dbReference>
<keyword evidence="8" id="KW-1185">Reference proteome</keyword>
<protein>
    <submittedName>
        <fullName evidence="7">Amino acid/amide ABC transporter ATP-binding protein 2 (HAAT family)</fullName>
    </submittedName>
</protein>
<sequence>MRLELQDVSARYGAVVALDRISVVVPSGTTAAIIGANGAGKSTLLGTITGLVPLAGGRILVDGADLAGLPTEQRVRGGIALSPEGRRLFPEMTVGENLLSGAYARRDRRAVAADLERVFALFPRLLERRGNLGRNLSGGEQQMCAIGRALMAAPRLLLLDEPSLGLAPAVVVDMARAIRAIAATGVTVVLVEQNARLALALAETGHVLEAGRLVRSAPARDLADDPEVQRAYLGELLPADRRASTNGAAICAPVVR</sequence>
<proteinExistence type="inferred from homology"/>
<evidence type="ECO:0000259" key="6">
    <source>
        <dbReference type="PROSITE" id="PS50893"/>
    </source>
</evidence>
<keyword evidence="3" id="KW-0547">Nucleotide-binding</keyword>
<dbReference type="OrthoDB" id="9776369at2"/>
<gene>
    <name evidence="7" type="ORF">EV668_4818</name>
</gene>
<dbReference type="Pfam" id="PF00005">
    <property type="entry name" value="ABC_tran"/>
    <property type="match status" value="1"/>
</dbReference>
<dbReference type="AlphaFoldDB" id="A0A4V3DWM1"/>
<dbReference type="RefSeq" id="WP_133774951.1">
    <property type="nucleotide sequence ID" value="NZ_SNZR01000018.1"/>
</dbReference>
<dbReference type="InterPro" id="IPR003593">
    <property type="entry name" value="AAA+_ATPase"/>
</dbReference>
<dbReference type="CDD" id="cd03224">
    <property type="entry name" value="ABC_TM1139_LivF_branched"/>
    <property type="match status" value="1"/>
</dbReference>
<organism evidence="7 8">
    <name type="scientific">Enterovirga rhinocerotis</name>
    <dbReference type="NCBI Taxonomy" id="1339210"/>
    <lineage>
        <taxon>Bacteria</taxon>
        <taxon>Pseudomonadati</taxon>
        <taxon>Pseudomonadota</taxon>
        <taxon>Alphaproteobacteria</taxon>
        <taxon>Hyphomicrobiales</taxon>
        <taxon>Methylobacteriaceae</taxon>
        <taxon>Enterovirga</taxon>
    </lineage>
</organism>
<dbReference type="GO" id="GO:0015807">
    <property type="term" value="P:L-amino acid transport"/>
    <property type="evidence" value="ECO:0007669"/>
    <property type="project" value="TreeGrafter"/>
</dbReference>
<evidence type="ECO:0000256" key="3">
    <source>
        <dbReference type="ARBA" id="ARBA00022741"/>
    </source>
</evidence>
<comment type="similarity">
    <text evidence="1">Belongs to the ABC transporter superfamily.</text>
</comment>
<keyword evidence="5" id="KW-0029">Amino-acid transport</keyword>
<dbReference type="GO" id="GO:0016887">
    <property type="term" value="F:ATP hydrolysis activity"/>
    <property type="evidence" value="ECO:0007669"/>
    <property type="project" value="InterPro"/>
</dbReference>
<dbReference type="EMBL" id="SNZR01000018">
    <property type="protein sequence ID" value="TDR85269.1"/>
    <property type="molecule type" value="Genomic_DNA"/>
</dbReference>
<evidence type="ECO:0000256" key="5">
    <source>
        <dbReference type="ARBA" id="ARBA00022970"/>
    </source>
</evidence>